<evidence type="ECO:0000256" key="4">
    <source>
        <dbReference type="ARBA" id="ARBA00012080"/>
    </source>
</evidence>
<dbReference type="Gene3D" id="3.40.50.720">
    <property type="entry name" value="NAD(P)-binding Rossmann-like Domain"/>
    <property type="match status" value="1"/>
</dbReference>
<comment type="catalytic activity">
    <reaction evidence="11 12">
        <text>meso-2,6-diaminopimelate + NADP(+) + H2O = (S)-2-amino-6-oxoheptanedioate + NH4(+) + NADPH + H(+)</text>
        <dbReference type="Rhea" id="RHEA:13561"/>
        <dbReference type="ChEBI" id="CHEBI:15377"/>
        <dbReference type="ChEBI" id="CHEBI:15378"/>
        <dbReference type="ChEBI" id="CHEBI:28938"/>
        <dbReference type="ChEBI" id="CHEBI:57783"/>
        <dbReference type="ChEBI" id="CHEBI:57791"/>
        <dbReference type="ChEBI" id="CHEBI:58349"/>
        <dbReference type="ChEBI" id="CHEBI:58556"/>
        <dbReference type="EC" id="1.4.1.16"/>
    </reaction>
</comment>
<gene>
    <name evidence="16" type="ORF">KAR29_00655</name>
</gene>
<comment type="subunit">
    <text evidence="3 12">Homodimer.</text>
</comment>
<evidence type="ECO:0000256" key="7">
    <source>
        <dbReference type="ARBA" id="ARBA00022857"/>
    </source>
</evidence>
<sequence length="301" mass="32290">MNKLRVAIVGFGNVAKEALAAVRSAPDMEAAGIVLRDPAKVEAVWRETGLPVALDVSELGPVDGAVLAIASRAIPAVAPRYLERGIHTVDSFDIHGDAAMELRRDLDAVGKAHGSVAVICAGWDPGTDSVVRALLECIAPRGITYTNFGPGMSMGHTVAVKAIEGVKDALSLTLPKGTGLHKRHVYVELADGADFETVRGRILGDPYFCHDETYVFPCDDVERLLDLGHGVHMERKGVSACSHNQRMEFSMTVMNPAATAQVMVSALRAAARQEPGCYTMLEIPPLDYLSGEREALLHRLT</sequence>
<dbReference type="EMBL" id="CP072943">
    <property type="protein sequence ID" value="QTX32494.1"/>
    <property type="molecule type" value="Genomic_DNA"/>
</dbReference>
<comment type="function">
    <text evidence="12">Catalyzes the reversible NADPH-dependent reductive amination of L-2-amino-6-oxopimelate, the acyclic form of L-tetrahydrodipicolinate, to generate the meso compound, D,L-2,6-diaminopimelate.</text>
</comment>
<evidence type="ECO:0000256" key="3">
    <source>
        <dbReference type="ARBA" id="ARBA00011738"/>
    </source>
</evidence>
<evidence type="ECO:0000256" key="6">
    <source>
        <dbReference type="ARBA" id="ARBA00022605"/>
    </source>
</evidence>
<evidence type="ECO:0000256" key="5">
    <source>
        <dbReference type="ARBA" id="ARBA00021654"/>
    </source>
</evidence>
<dbReference type="GO" id="GO:0000166">
    <property type="term" value="F:nucleotide binding"/>
    <property type="evidence" value="ECO:0007669"/>
    <property type="project" value="UniProtKB-KW"/>
</dbReference>
<comment type="pathway">
    <text evidence="1 12">Amino-acid biosynthesis; L-lysine biosynthesis via DAP pathway; DL-2,6-diaminopimelate from (S)-tetrahydrodipicolinate: step 1/1.</text>
</comment>
<feature type="binding site" evidence="13">
    <location>
        <begin position="121"/>
        <end position="125"/>
    </location>
    <ligand>
        <name>NADP(+)</name>
        <dbReference type="ChEBI" id="CHEBI:58349"/>
    </ligand>
</feature>
<keyword evidence="10 12" id="KW-0457">Lysine biosynthesis</keyword>
<keyword evidence="8 12" id="KW-0220">Diaminopimelate biosynthesis</keyword>
<evidence type="ECO:0000256" key="11">
    <source>
        <dbReference type="ARBA" id="ARBA00052023"/>
    </source>
</evidence>
<evidence type="ECO:0000313" key="16">
    <source>
        <dbReference type="EMBL" id="QTX32494.1"/>
    </source>
</evidence>
<dbReference type="GO" id="GO:0047850">
    <property type="term" value="F:diaminopimelate dehydrogenase activity"/>
    <property type="evidence" value="ECO:0007669"/>
    <property type="project" value="UniProtKB-UniRule"/>
</dbReference>
<dbReference type="RefSeq" id="WP_274373731.1">
    <property type="nucleotide sequence ID" value="NZ_CP072943.1"/>
</dbReference>
<evidence type="ECO:0000256" key="9">
    <source>
        <dbReference type="ARBA" id="ARBA00023002"/>
    </source>
</evidence>
<dbReference type="SUPFAM" id="SSF51735">
    <property type="entry name" value="NAD(P)-binding Rossmann-fold domains"/>
    <property type="match status" value="1"/>
</dbReference>
<proteinExistence type="inferred from homology"/>
<feature type="binding site" evidence="13">
    <location>
        <begin position="91"/>
        <end position="93"/>
    </location>
    <ligand>
        <name>NADP(+)</name>
        <dbReference type="ChEBI" id="CHEBI:58349"/>
    </ligand>
</feature>
<feature type="binding site" evidence="13">
    <location>
        <position position="255"/>
    </location>
    <ligand>
        <name>substrate</name>
    </ligand>
</feature>
<dbReference type="KEGG" id="aram:KAR29_00655"/>
<evidence type="ECO:0000256" key="12">
    <source>
        <dbReference type="PIRNR" id="PIRNR025648"/>
    </source>
</evidence>
<dbReference type="CDD" id="cd02270">
    <property type="entry name" value="meso-DAPDH_N"/>
    <property type="match status" value="1"/>
</dbReference>
<keyword evidence="7 12" id="KW-0521">NADP</keyword>
<name>A0A9Q7AFZ8_9BACT</name>
<evidence type="ECO:0000256" key="8">
    <source>
        <dbReference type="ARBA" id="ARBA00022915"/>
    </source>
</evidence>
<dbReference type="Gene3D" id="3.30.360.10">
    <property type="entry name" value="Dihydrodipicolinate Reductase, domain 2"/>
    <property type="match status" value="1"/>
</dbReference>
<dbReference type="Pfam" id="PF16654">
    <property type="entry name" value="DAPDH_C"/>
    <property type="match status" value="1"/>
</dbReference>
<dbReference type="GO" id="GO:0019877">
    <property type="term" value="P:diaminopimelate biosynthetic process"/>
    <property type="evidence" value="ECO:0007669"/>
    <property type="project" value="UniProtKB-UniRule"/>
</dbReference>
<evidence type="ECO:0000259" key="14">
    <source>
        <dbReference type="Pfam" id="PF01408"/>
    </source>
</evidence>
<feature type="domain" description="Gfo/Idh/MocA-like oxidoreductase N-terminal" evidence="14">
    <location>
        <begin position="4"/>
        <end position="88"/>
    </location>
</feature>
<feature type="binding site" evidence="13">
    <location>
        <position position="229"/>
    </location>
    <ligand>
        <name>substrate</name>
    </ligand>
</feature>
<dbReference type="SUPFAM" id="SSF55347">
    <property type="entry name" value="Glyceraldehyde-3-phosphate dehydrogenase-like, C-terminal domain"/>
    <property type="match status" value="1"/>
</dbReference>
<evidence type="ECO:0000256" key="2">
    <source>
        <dbReference type="ARBA" id="ARBA00007442"/>
    </source>
</evidence>
<keyword evidence="6 12" id="KW-0028">Amino-acid biosynthesis</keyword>
<dbReference type="InterPro" id="IPR036291">
    <property type="entry name" value="NAD(P)-bd_dom_sf"/>
</dbReference>
<evidence type="ECO:0000259" key="15">
    <source>
        <dbReference type="Pfam" id="PF16654"/>
    </source>
</evidence>
<organism evidence="16 17">
    <name type="scientific">Aminithiophilus ramosus</name>
    <dbReference type="NCBI Taxonomy" id="3029084"/>
    <lineage>
        <taxon>Bacteria</taxon>
        <taxon>Thermotogati</taxon>
        <taxon>Synergistota</taxon>
        <taxon>Synergistia</taxon>
        <taxon>Synergistales</taxon>
        <taxon>Aminithiophilaceae</taxon>
        <taxon>Aminithiophilus</taxon>
    </lineage>
</organism>
<feature type="domain" description="Meso-diaminopimelate D-dehydrogenase C-terminal" evidence="15">
    <location>
        <begin position="122"/>
        <end position="177"/>
    </location>
</feature>
<protein>
    <recommendedName>
        <fullName evidence="5 12">Meso-diaminopimelate D-dehydrogenase</fullName>
        <shortName evidence="12">DAPDH</shortName>
        <shortName evidence="12">Meso-DAP dehydrogenase</shortName>
        <ecNumber evidence="4 12">1.4.1.16</ecNumber>
    </recommendedName>
</protein>
<evidence type="ECO:0000256" key="1">
    <source>
        <dbReference type="ARBA" id="ARBA00004896"/>
    </source>
</evidence>
<keyword evidence="17" id="KW-1185">Reference proteome</keyword>
<dbReference type="EC" id="1.4.1.16" evidence="4 12"/>
<comment type="similarity">
    <text evidence="2 12">Belongs to the diaminopimelate dehydrogenase family.</text>
</comment>
<feature type="binding site" evidence="13">
    <location>
        <position position="173"/>
    </location>
    <ligand>
        <name>substrate</name>
    </ligand>
</feature>
<dbReference type="PIRSF" id="PIRSF025648">
    <property type="entry name" value="DDH"/>
    <property type="match status" value="1"/>
</dbReference>
<dbReference type="InterPro" id="IPR010190">
    <property type="entry name" value="Diaminopimelate_DH_Ddh"/>
</dbReference>
<reference evidence="17" key="1">
    <citation type="submission" date="2021-04" db="EMBL/GenBank/DDBJ databases">
        <title>A novel Synergistetes isolate from a pyrite-forming mixed culture.</title>
        <authorList>
            <person name="Bunk B."/>
            <person name="Sproer C."/>
            <person name="Spring S."/>
            <person name="Pester M."/>
        </authorList>
    </citation>
    <scope>NUCLEOTIDE SEQUENCE [LARGE SCALE GENOMIC DNA]</scope>
    <source>
        <strain evidence="17">J.5.4.2-T.3.5.2</strain>
    </source>
</reference>
<dbReference type="Pfam" id="PF01408">
    <property type="entry name" value="GFO_IDH_MocA"/>
    <property type="match status" value="1"/>
</dbReference>
<dbReference type="InterPro" id="IPR000683">
    <property type="entry name" value="Gfo/Idh/MocA-like_OxRdtase_N"/>
</dbReference>
<dbReference type="GO" id="GO:0009089">
    <property type="term" value="P:lysine biosynthetic process via diaminopimelate"/>
    <property type="evidence" value="ECO:0007669"/>
    <property type="project" value="UniProtKB-UniRule"/>
</dbReference>
<dbReference type="Proteomes" id="UP000671879">
    <property type="component" value="Chromosome"/>
</dbReference>
<keyword evidence="13" id="KW-0547">Nucleotide-binding</keyword>
<dbReference type="InterPro" id="IPR032094">
    <property type="entry name" value="Meso-DAP_DH_C"/>
</dbReference>
<evidence type="ECO:0000256" key="13">
    <source>
        <dbReference type="PIRSR" id="PIRSR025648-1"/>
    </source>
</evidence>
<feature type="binding site" evidence="13">
    <location>
        <position position="183"/>
    </location>
    <ligand>
        <name>substrate</name>
    </ligand>
</feature>
<keyword evidence="9 12" id="KW-0560">Oxidoreductase</keyword>
<accession>A0A9Q7AFZ8</accession>
<dbReference type="AlphaFoldDB" id="A0A9Q7AFZ8"/>
<dbReference type="NCBIfam" id="TIGR01921">
    <property type="entry name" value="DAP-DH"/>
    <property type="match status" value="1"/>
</dbReference>
<evidence type="ECO:0000313" key="17">
    <source>
        <dbReference type="Proteomes" id="UP000671879"/>
    </source>
</evidence>
<evidence type="ECO:0000256" key="10">
    <source>
        <dbReference type="ARBA" id="ARBA00023154"/>
    </source>
</evidence>